<accession>A0A918LJF8</accession>
<name>A0A918LJF8_9PSEU</name>
<evidence type="ECO:0000313" key="4">
    <source>
        <dbReference type="Proteomes" id="UP000660680"/>
    </source>
</evidence>
<protein>
    <submittedName>
        <fullName evidence="3">Regulatory protein</fullName>
    </submittedName>
</protein>
<dbReference type="InterPro" id="IPR012914">
    <property type="entry name" value="PucR_dom"/>
</dbReference>
<reference evidence="3" key="1">
    <citation type="journal article" date="2014" name="Int. J. Syst. Evol. Microbiol.">
        <title>Complete genome sequence of Corynebacterium casei LMG S-19264T (=DSM 44701T), isolated from a smear-ripened cheese.</title>
        <authorList>
            <consortium name="US DOE Joint Genome Institute (JGI-PGF)"/>
            <person name="Walter F."/>
            <person name="Albersmeier A."/>
            <person name="Kalinowski J."/>
            <person name="Ruckert C."/>
        </authorList>
    </citation>
    <scope>NUCLEOTIDE SEQUENCE</scope>
    <source>
        <strain evidence="3">JCM 3276</strain>
    </source>
</reference>
<dbReference type="EMBL" id="BMRB01000010">
    <property type="protein sequence ID" value="GGS58516.1"/>
    <property type="molecule type" value="Genomic_DNA"/>
</dbReference>
<proteinExistence type="predicted"/>
<dbReference type="InterPro" id="IPR025736">
    <property type="entry name" value="PucR_C-HTH_dom"/>
</dbReference>
<dbReference type="InterPro" id="IPR051448">
    <property type="entry name" value="CdaR-like_regulators"/>
</dbReference>
<gene>
    <name evidence="3" type="ORF">GCM10010171_61860</name>
</gene>
<reference evidence="3" key="2">
    <citation type="submission" date="2020-09" db="EMBL/GenBank/DDBJ databases">
        <authorList>
            <person name="Sun Q."/>
            <person name="Ohkuma M."/>
        </authorList>
    </citation>
    <scope>NUCLEOTIDE SEQUENCE</scope>
    <source>
        <strain evidence="3">JCM 3276</strain>
    </source>
</reference>
<feature type="domain" description="Purine catabolism PurC-like" evidence="1">
    <location>
        <begin position="7"/>
        <end position="128"/>
    </location>
</feature>
<dbReference type="Pfam" id="PF13556">
    <property type="entry name" value="HTH_30"/>
    <property type="match status" value="1"/>
</dbReference>
<feature type="domain" description="PucR C-terminal helix-turn-helix" evidence="2">
    <location>
        <begin position="472"/>
        <end position="530"/>
    </location>
</feature>
<dbReference type="RefSeq" id="WP_189214154.1">
    <property type="nucleotide sequence ID" value="NZ_BMRB01000010.1"/>
</dbReference>
<dbReference type="Gene3D" id="1.10.10.2840">
    <property type="entry name" value="PucR C-terminal helix-turn-helix domain"/>
    <property type="match status" value="1"/>
</dbReference>
<dbReference type="Proteomes" id="UP000660680">
    <property type="component" value="Unassembled WGS sequence"/>
</dbReference>
<comment type="caution">
    <text evidence="3">The sequence shown here is derived from an EMBL/GenBank/DDBJ whole genome shotgun (WGS) entry which is preliminary data.</text>
</comment>
<evidence type="ECO:0000259" key="2">
    <source>
        <dbReference type="Pfam" id="PF13556"/>
    </source>
</evidence>
<dbReference type="PANTHER" id="PTHR33744:SF1">
    <property type="entry name" value="DNA-BINDING TRANSCRIPTIONAL ACTIVATOR ADER"/>
    <property type="match status" value="1"/>
</dbReference>
<keyword evidence="4" id="KW-1185">Reference proteome</keyword>
<organism evidence="3 4">
    <name type="scientific">Actinokineospora fastidiosa</name>
    <dbReference type="NCBI Taxonomy" id="1816"/>
    <lineage>
        <taxon>Bacteria</taxon>
        <taxon>Bacillati</taxon>
        <taxon>Actinomycetota</taxon>
        <taxon>Actinomycetes</taxon>
        <taxon>Pseudonocardiales</taxon>
        <taxon>Pseudonocardiaceae</taxon>
        <taxon>Actinokineospora</taxon>
    </lineage>
</organism>
<dbReference type="AlphaFoldDB" id="A0A918LJF8"/>
<dbReference type="InterPro" id="IPR042070">
    <property type="entry name" value="PucR_C-HTH_sf"/>
</dbReference>
<dbReference type="PANTHER" id="PTHR33744">
    <property type="entry name" value="CARBOHYDRATE DIACID REGULATOR"/>
    <property type="match status" value="1"/>
</dbReference>
<evidence type="ECO:0000313" key="3">
    <source>
        <dbReference type="EMBL" id="GGS58516.1"/>
    </source>
</evidence>
<evidence type="ECO:0000259" key="1">
    <source>
        <dbReference type="Pfam" id="PF07905"/>
    </source>
</evidence>
<dbReference type="Pfam" id="PF07905">
    <property type="entry name" value="PucR"/>
    <property type="match status" value="1"/>
</dbReference>
<sequence>MYPTVADVLATPAVQAGRPRVRAGGDALDRPVRWVHVSEISNVAGTLEGGELLLSTGIVATDPGVDLAAYVAALRDAGASGLVVELGGHLPALPEPMVRTARRLGFPLVELRRTVRFVEITEAVHARILNVQHERLRFTQTVNEVFTTLTVEGARVEEILAKASALGDHPVVLEDLSHHAIAFSGTTQAEELLRDWEARSRLAAAGAETAVAGPERWLCTPVGPRRGRWGRLVVPLAVTDADRVAAVLERAADTLAITRMLHGEGRDVSLDAHGGLLRDLLAGQLTDERAMSARLRALGLRPGRAYAVLVLAVGSPGSPSAALDQAALDAAAATARAQGRAALTGVTAPGRVAVVFPCPSEADEPAAVRSFLSAMAAQPRLPSGTSAAAAAPAGKLTGLSAALEEATHIADVVAADPDRVGEREVYRSRDLGARGLLWSLRADPRLHRFAELQLQPLLSHRSPRHGDEQDQLLDLLRTYLAANGNIAVLARTLHLSRPAVYARLKRLSDVLGRDIADAETRLTLHLAVLAYDQAARTP</sequence>